<dbReference type="RefSeq" id="XP_001805778.1">
    <property type="nucleotide sequence ID" value="XM_001805726.1"/>
</dbReference>
<reference evidence="3" key="1">
    <citation type="journal article" date="2007" name="Plant Cell">
        <title>Dothideomycete-plant interactions illuminated by genome sequencing and EST analysis of the wheat pathogen Stagonospora nodorum.</title>
        <authorList>
            <person name="Hane J.K."/>
            <person name="Lowe R.G."/>
            <person name="Solomon P.S."/>
            <person name="Tan K.C."/>
            <person name="Schoch C.L."/>
            <person name="Spatafora J.W."/>
            <person name="Crous P.W."/>
            <person name="Kodira C."/>
            <person name="Birren B.W."/>
            <person name="Galagan J.E."/>
            <person name="Torriani S.F."/>
            <person name="McDonald B.A."/>
            <person name="Oliver R.P."/>
        </authorList>
    </citation>
    <scope>NUCLEOTIDE SEQUENCE [LARGE SCALE GENOMIC DNA]</scope>
    <source>
        <strain evidence="3">SN15 / ATCC MYA-4574 / FGSC 10173</strain>
    </source>
</reference>
<dbReference type="GeneID" id="5982708"/>
<feature type="region of interest" description="Disordered" evidence="1">
    <location>
        <begin position="24"/>
        <end position="49"/>
    </location>
</feature>
<evidence type="ECO:0000313" key="3">
    <source>
        <dbReference type="Proteomes" id="UP000001055"/>
    </source>
</evidence>
<accession>Q0TY11</accession>
<name>Q0TY11_PHANO</name>
<organism evidence="2 3">
    <name type="scientific">Phaeosphaeria nodorum (strain SN15 / ATCC MYA-4574 / FGSC 10173)</name>
    <name type="common">Glume blotch fungus</name>
    <name type="synonym">Parastagonospora nodorum</name>
    <dbReference type="NCBI Taxonomy" id="321614"/>
    <lineage>
        <taxon>Eukaryota</taxon>
        <taxon>Fungi</taxon>
        <taxon>Dikarya</taxon>
        <taxon>Ascomycota</taxon>
        <taxon>Pezizomycotina</taxon>
        <taxon>Dothideomycetes</taxon>
        <taxon>Pleosporomycetidae</taxon>
        <taxon>Pleosporales</taxon>
        <taxon>Pleosporineae</taxon>
        <taxon>Phaeosphaeriaceae</taxon>
        <taxon>Parastagonospora</taxon>
    </lineage>
</organism>
<dbReference type="InParanoid" id="Q0TY11"/>
<evidence type="ECO:0000313" key="2">
    <source>
        <dbReference type="EMBL" id="EAT77009.1"/>
    </source>
</evidence>
<feature type="compositionally biased region" description="Low complexity" evidence="1">
    <location>
        <begin position="28"/>
        <end position="43"/>
    </location>
</feature>
<proteinExistence type="predicted"/>
<dbReference type="AlphaFoldDB" id="Q0TY11"/>
<dbReference type="Proteomes" id="UP000001055">
    <property type="component" value="Unassembled WGS sequence"/>
</dbReference>
<gene>
    <name evidence="2" type="ORF">SNOG_15634</name>
</gene>
<sequence length="131" mass="14592">MSVKTTAASYSTAPETLLSKAYSCQHIPPSTHSSPPNSTSSKLPKPPMPKAWPCRHCGWLNPPMPNNAMCVRCGTDDAWRKLALEFDKKFDDDDDDDKGPRWNWDAWPGGAPGPRHRLALRGPAPPFFKYD</sequence>
<feature type="region of interest" description="Disordered" evidence="1">
    <location>
        <begin position="89"/>
        <end position="122"/>
    </location>
</feature>
<evidence type="ECO:0000256" key="1">
    <source>
        <dbReference type="SAM" id="MobiDB-lite"/>
    </source>
</evidence>
<dbReference type="HOGENOM" id="CLU_1928368_0_0_1"/>
<dbReference type="EMBL" id="CH445363">
    <property type="protein sequence ID" value="EAT77009.1"/>
    <property type="molecule type" value="Genomic_DNA"/>
</dbReference>
<protein>
    <submittedName>
        <fullName evidence="2">Uncharacterized protein</fullName>
    </submittedName>
</protein>
<dbReference type="KEGG" id="pno:SNOG_15634"/>